<dbReference type="SMART" id="SM00755">
    <property type="entry name" value="Grip"/>
    <property type="match status" value="1"/>
</dbReference>
<reference evidence="4 5" key="1">
    <citation type="submission" date="2018-06" db="EMBL/GenBank/DDBJ databases">
        <title>The Genome of Cuscuta australis (Dodder) Provides Insight into the Evolution of Plant Parasitism.</title>
        <authorList>
            <person name="Liu H."/>
        </authorList>
    </citation>
    <scope>NUCLEOTIDE SEQUENCE [LARGE SCALE GENOMIC DNA]</scope>
    <source>
        <strain evidence="5">cv. Yunnan</strain>
        <tissue evidence="4">Vines</tissue>
    </source>
</reference>
<gene>
    <name evidence="4" type="ORF">DM860_004754</name>
</gene>
<dbReference type="InterPro" id="IPR000237">
    <property type="entry name" value="GRIP_dom"/>
</dbReference>
<protein>
    <recommendedName>
        <fullName evidence="3">GRIP domain-containing protein</fullName>
    </recommendedName>
</protein>
<feature type="domain" description="GRIP" evidence="3">
    <location>
        <begin position="749"/>
        <end position="796"/>
    </location>
</feature>
<dbReference type="EMBL" id="NQVE01000122">
    <property type="protein sequence ID" value="RAL46475.1"/>
    <property type="molecule type" value="Genomic_DNA"/>
</dbReference>
<dbReference type="GO" id="GO:0007131">
    <property type="term" value="P:reciprocal meiotic recombination"/>
    <property type="evidence" value="ECO:0007669"/>
    <property type="project" value="TreeGrafter"/>
</dbReference>
<keyword evidence="1 2" id="KW-0175">Coiled coil</keyword>
<dbReference type="AlphaFoldDB" id="A0A328DLA9"/>
<feature type="coiled-coil region" evidence="2">
    <location>
        <begin position="458"/>
        <end position="659"/>
    </location>
</feature>
<dbReference type="PROSITE" id="PS50913">
    <property type="entry name" value="GRIP"/>
    <property type="match status" value="1"/>
</dbReference>
<sequence length="826" mass="94420">MSTEGGDNHIDSENHIVDDMGFQNQHSNITDKDESGLAKENPLHNIDQFRSDGSDDLIKMVVDLNFQNDYLKSQILGLKDANLSSAPGQLNYIMKHDDGSNANGREFHEKLKHLEKQLLEERQTRSAAEEAVKHLQTVYLEADTKVQELSNKLTEAQQKMDKELKDRDEKYSELDSKFNRLHKRAKQRIQDVQKEKEDLEAQFRDVNEKAESASSQLSALQLELERSRQQAQDALKAMDMERQQLRSANNKLRDNIEELRRSLAPKENAVESLQQSLVEKDQMLENMRGLLKAADEKRQASLAELSSKHQKEIENLEAQISDALAERSKAAETISSLRAAIAEKESKIADMDAASSGEAARLRASMETVKGELLHLKSEHAKEKESWEVTAQSLRTKLEVAESNCIRSEIEATKMRSIFNYILKYLISRVQNVLVTVPFFVHLSGQLESELSARVQLLNLKDAELVTAQEKIGRLESEFTSYKVRAHALLQRKDAELAAARDNEQVQALEDSLKDVEKELLLVSAERDKALQDLKESLAYNQKELSERDTALSAAEQQIRSMESKLNSALSAHQREKETWEINLQNVEETWRLRCETLKAQNEVTLSKNMQKELEDLKTRHKKLKEEHDTFRDLADKMIEEKDDEISRLLDENKHLRQSLHSKQVADRSSNYDAAYEQREAVNSNTSAAEHQILMLARQQAQREEELAQSQRHILALQEEIEELEHENRLHSQQVSMLKDELRNMDRTQKREGVDLTYLKNVILKLLETGEVEVLLPVIAMLLQFSPDEMLKCQQAYRSTTSIPASPASDTSATGGLSLFSRFSFS</sequence>
<dbReference type="Gene3D" id="1.10.287.1490">
    <property type="match status" value="1"/>
</dbReference>
<keyword evidence="5" id="KW-1185">Reference proteome</keyword>
<dbReference type="PANTHER" id="PTHR23160">
    <property type="entry name" value="SYNAPTONEMAL COMPLEX PROTEIN-RELATED"/>
    <property type="match status" value="1"/>
</dbReference>
<feature type="coiled-coil region" evidence="2">
    <location>
        <begin position="111"/>
        <end position="354"/>
    </location>
</feature>
<evidence type="ECO:0000313" key="4">
    <source>
        <dbReference type="EMBL" id="RAL46475.1"/>
    </source>
</evidence>
<proteinExistence type="predicted"/>
<accession>A0A328DLA9</accession>
<organism evidence="4 5">
    <name type="scientific">Cuscuta australis</name>
    <dbReference type="NCBI Taxonomy" id="267555"/>
    <lineage>
        <taxon>Eukaryota</taxon>
        <taxon>Viridiplantae</taxon>
        <taxon>Streptophyta</taxon>
        <taxon>Embryophyta</taxon>
        <taxon>Tracheophyta</taxon>
        <taxon>Spermatophyta</taxon>
        <taxon>Magnoliopsida</taxon>
        <taxon>eudicotyledons</taxon>
        <taxon>Gunneridae</taxon>
        <taxon>Pentapetalae</taxon>
        <taxon>asterids</taxon>
        <taxon>lamiids</taxon>
        <taxon>Solanales</taxon>
        <taxon>Convolvulaceae</taxon>
        <taxon>Cuscuteae</taxon>
        <taxon>Cuscuta</taxon>
        <taxon>Cuscuta subgen. Grammica</taxon>
        <taxon>Cuscuta sect. Cleistogrammica</taxon>
    </lineage>
</organism>
<dbReference type="PANTHER" id="PTHR23160:SF1">
    <property type="entry name" value="PROTEIN GRIP"/>
    <property type="match status" value="1"/>
</dbReference>
<feature type="coiled-coil region" evidence="2">
    <location>
        <begin position="700"/>
        <end position="741"/>
    </location>
</feature>
<evidence type="ECO:0000313" key="5">
    <source>
        <dbReference type="Proteomes" id="UP000249390"/>
    </source>
</evidence>
<dbReference type="Proteomes" id="UP000249390">
    <property type="component" value="Unassembled WGS sequence"/>
</dbReference>
<evidence type="ECO:0000259" key="3">
    <source>
        <dbReference type="PROSITE" id="PS50913"/>
    </source>
</evidence>
<name>A0A328DLA9_9ASTE</name>
<evidence type="ECO:0000256" key="2">
    <source>
        <dbReference type="SAM" id="Coils"/>
    </source>
</evidence>
<evidence type="ECO:0000256" key="1">
    <source>
        <dbReference type="ARBA" id="ARBA00023054"/>
    </source>
</evidence>
<comment type="caution">
    <text evidence="4">The sequence shown here is derived from an EMBL/GenBank/DDBJ whole genome shotgun (WGS) entry which is preliminary data.</text>
</comment>
<dbReference type="Pfam" id="PF01465">
    <property type="entry name" value="GRIP"/>
    <property type="match status" value="1"/>
</dbReference>